<name>A0A2P5VV31_GOSBA</name>
<dbReference type="AlphaFoldDB" id="A0A2P5VV31"/>
<evidence type="ECO:0000313" key="2">
    <source>
        <dbReference type="Proteomes" id="UP000239757"/>
    </source>
</evidence>
<dbReference type="EMBL" id="KZ670751">
    <property type="protein sequence ID" value="PPR82677.1"/>
    <property type="molecule type" value="Genomic_DNA"/>
</dbReference>
<evidence type="ECO:0000313" key="1">
    <source>
        <dbReference type="EMBL" id="PPR82677.1"/>
    </source>
</evidence>
<organism evidence="1 2">
    <name type="scientific">Gossypium barbadense</name>
    <name type="common">Sea Island cotton</name>
    <name type="synonym">Hibiscus barbadensis</name>
    <dbReference type="NCBI Taxonomy" id="3634"/>
    <lineage>
        <taxon>Eukaryota</taxon>
        <taxon>Viridiplantae</taxon>
        <taxon>Streptophyta</taxon>
        <taxon>Embryophyta</taxon>
        <taxon>Tracheophyta</taxon>
        <taxon>Spermatophyta</taxon>
        <taxon>Magnoliopsida</taxon>
        <taxon>eudicotyledons</taxon>
        <taxon>Gunneridae</taxon>
        <taxon>Pentapetalae</taxon>
        <taxon>rosids</taxon>
        <taxon>malvids</taxon>
        <taxon>Malvales</taxon>
        <taxon>Malvaceae</taxon>
        <taxon>Malvoideae</taxon>
        <taxon>Gossypium</taxon>
    </lineage>
</organism>
<dbReference type="OrthoDB" id="10375705at2759"/>
<reference evidence="1 2" key="1">
    <citation type="submission" date="2015-01" db="EMBL/GenBank/DDBJ databases">
        <title>Genome of allotetraploid Gossypium barbadense reveals genomic plasticity and fiber elongation in cotton evolution.</title>
        <authorList>
            <person name="Chen X."/>
            <person name="Liu X."/>
            <person name="Zhao B."/>
            <person name="Zheng H."/>
            <person name="Hu Y."/>
            <person name="Lu G."/>
            <person name="Yang C."/>
            <person name="Chen J."/>
            <person name="Shan C."/>
            <person name="Zhang L."/>
            <person name="Zhou Y."/>
            <person name="Wang L."/>
            <person name="Guo W."/>
            <person name="Bai Y."/>
            <person name="Ruan J."/>
            <person name="Shangguan X."/>
            <person name="Mao Y."/>
            <person name="Jiang J."/>
            <person name="Zhu Y."/>
            <person name="Lei J."/>
            <person name="Kang H."/>
            <person name="Chen S."/>
            <person name="He X."/>
            <person name="Wang R."/>
            <person name="Wang Y."/>
            <person name="Chen J."/>
            <person name="Wang L."/>
            <person name="Yu S."/>
            <person name="Wang B."/>
            <person name="Wei J."/>
            <person name="Song S."/>
            <person name="Lu X."/>
            <person name="Gao Z."/>
            <person name="Gu W."/>
            <person name="Deng X."/>
            <person name="Ma D."/>
            <person name="Wang S."/>
            <person name="Liang W."/>
            <person name="Fang L."/>
            <person name="Cai C."/>
            <person name="Zhu X."/>
            <person name="Zhou B."/>
            <person name="Zhang Y."/>
            <person name="Chen Z."/>
            <person name="Xu S."/>
            <person name="Zhu R."/>
            <person name="Wang S."/>
            <person name="Zhang T."/>
            <person name="Zhao G."/>
        </authorList>
    </citation>
    <scope>NUCLEOTIDE SEQUENCE [LARGE SCALE GENOMIC DNA]</scope>
    <source>
        <strain evidence="2">cv. Xinhai21</strain>
        <tissue evidence="1">Leaf</tissue>
    </source>
</reference>
<sequence>MEMNFAPNIKSCRRNLPRSSIGRANLADFFEQSWTLSSDSGNLLAVTMAIGGVKLLGNQVMLLLFRLAEVISPLKLV</sequence>
<accession>A0A2P5VV31</accession>
<proteinExistence type="predicted"/>
<protein>
    <submittedName>
        <fullName evidence="1">Uncharacterized protein</fullName>
    </submittedName>
</protein>
<dbReference type="Proteomes" id="UP000239757">
    <property type="component" value="Unassembled WGS sequence"/>
</dbReference>
<gene>
    <name evidence="1" type="ORF">GOBAR_AA38038</name>
</gene>